<dbReference type="InParanoid" id="A0A5E4GHX4"/>
<organism evidence="1 2">
    <name type="scientific">Prunus dulcis</name>
    <name type="common">Almond</name>
    <name type="synonym">Amygdalus dulcis</name>
    <dbReference type="NCBI Taxonomy" id="3755"/>
    <lineage>
        <taxon>Eukaryota</taxon>
        <taxon>Viridiplantae</taxon>
        <taxon>Streptophyta</taxon>
        <taxon>Embryophyta</taxon>
        <taxon>Tracheophyta</taxon>
        <taxon>Spermatophyta</taxon>
        <taxon>Magnoliopsida</taxon>
        <taxon>eudicotyledons</taxon>
        <taxon>Gunneridae</taxon>
        <taxon>Pentapetalae</taxon>
        <taxon>rosids</taxon>
        <taxon>fabids</taxon>
        <taxon>Rosales</taxon>
        <taxon>Rosaceae</taxon>
        <taxon>Amygdaloideae</taxon>
        <taxon>Amygdaleae</taxon>
        <taxon>Prunus</taxon>
    </lineage>
</organism>
<dbReference type="AlphaFoldDB" id="A0A5E4GHX4"/>
<reference evidence="2" key="1">
    <citation type="journal article" date="2020" name="Plant J.">
        <title>Transposons played a major role in the diversification between the closely related almond and peach genomes: results from the almond genome sequence.</title>
        <authorList>
            <person name="Alioto T."/>
            <person name="Alexiou K.G."/>
            <person name="Bardil A."/>
            <person name="Barteri F."/>
            <person name="Castanera R."/>
            <person name="Cruz F."/>
            <person name="Dhingra A."/>
            <person name="Duval H."/>
            <person name="Fernandez I Marti A."/>
            <person name="Frias L."/>
            <person name="Galan B."/>
            <person name="Garcia J.L."/>
            <person name="Howad W."/>
            <person name="Gomez-Garrido J."/>
            <person name="Gut M."/>
            <person name="Julca I."/>
            <person name="Morata J."/>
            <person name="Puigdomenech P."/>
            <person name="Ribeca P."/>
            <person name="Rubio Cabetas M.J."/>
            <person name="Vlasova A."/>
            <person name="Wirthensohn M."/>
            <person name="Garcia-Mas J."/>
            <person name="Gabaldon T."/>
            <person name="Casacuberta J.M."/>
            <person name="Arus P."/>
        </authorList>
    </citation>
    <scope>NUCLEOTIDE SEQUENCE [LARGE SCALE GENOMIC DNA]</scope>
    <source>
        <strain evidence="2">cv. Texas</strain>
    </source>
</reference>
<dbReference type="EMBL" id="CABIKO010000770">
    <property type="protein sequence ID" value="VVA39316.1"/>
    <property type="molecule type" value="Genomic_DNA"/>
</dbReference>
<name>A0A5E4GHX4_PRUDU</name>
<sequence>MPSAPTIPEMVQSGEIVTLNHLTITPASDGDQRNSQELKNGANLAPVCILEALLPTCFMRLDGAQ</sequence>
<evidence type="ECO:0000313" key="1">
    <source>
        <dbReference type="EMBL" id="VVA39316.1"/>
    </source>
</evidence>
<dbReference type="Gramene" id="VVA39316">
    <property type="protein sequence ID" value="VVA39316"/>
    <property type="gene ID" value="Prudul26B008347"/>
</dbReference>
<accession>A0A5E4GHX4</accession>
<gene>
    <name evidence="1" type="ORF">ALMOND_2B008347</name>
</gene>
<proteinExistence type="predicted"/>
<evidence type="ECO:0000313" key="2">
    <source>
        <dbReference type="Proteomes" id="UP000327085"/>
    </source>
</evidence>
<dbReference type="Proteomes" id="UP000327085">
    <property type="component" value="Unassembled WGS sequence"/>
</dbReference>
<protein>
    <submittedName>
        <fullName evidence="1">Uncharacterized protein</fullName>
    </submittedName>
</protein>